<name>A0ABR8AK48_9CYAN</name>
<reference evidence="2 3" key="1">
    <citation type="journal article" date="2020" name="ISME J.">
        <title>Comparative genomics reveals insights into cyanobacterial evolution and habitat adaptation.</title>
        <authorList>
            <person name="Chen M.Y."/>
            <person name="Teng W.K."/>
            <person name="Zhao L."/>
            <person name="Hu C.X."/>
            <person name="Zhou Y.K."/>
            <person name="Han B.P."/>
            <person name="Song L.R."/>
            <person name="Shu W.S."/>
        </authorList>
    </citation>
    <scope>NUCLEOTIDE SEQUENCE [LARGE SCALE GENOMIC DNA]</scope>
    <source>
        <strain evidence="2 3">FACHB-288</strain>
    </source>
</reference>
<comment type="caution">
    <text evidence="2">The sequence shown here is derived from an EMBL/GenBank/DDBJ whole genome shotgun (WGS) entry which is preliminary data.</text>
</comment>
<keyword evidence="3" id="KW-1185">Reference proteome</keyword>
<feature type="chain" id="PRO_5046579176" evidence="1">
    <location>
        <begin position="28"/>
        <end position="102"/>
    </location>
</feature>
<dbReference type="RefSeq" id="WP_190550457.1">
    <property type="nucleotide sequence ID" value="NZ_CAWPNO010000123.1"/>
</dbReference>
<gene>
    <name evidence="2" type="ORF">H6G24_33650</name>
</gene>
<evidence type="ECO:0000256" key="1">
    <source>
        <dbReference type="SAM" id="SignalP"/>
    </source>
</evidence>
<dbReference type="EMBL" id="JACJQH010000085">
    <property type="protein sequence ID" value="MBD2200356.1"/>
    <property type="molecule type" value="Genomic_DNA"/>
</dbReference>
<feature type="signal peptide" evidence="1">
    <location>
        <begin position="1"/>
        <end position="27"/>
    </location>
</feature>
<evidence type="ECO:0000313" key="2">
    <source>
        <dbReference type="EMBL" id="MBD2200356.1"/>
    </source>
</evidence>
<dbReference type="Proteomes" id="UP000658514">
    <property type="component" value="Unassembled WGS sequence"/>
</dbReference>
<keyword evidence="1" id="KW-0732">Signal</keyword>
<protein>
    <submittedName>
        <fullName evidence="2">Uncharacterized protein</fullName>
    </submittedName>
</protein>
<evidence type="ECO:0000313" key="3">
    <source>
        <dbReference type="Proteomes" id="UP000658514"/>
    </source>
</evidence>
<organism evidence="2 3">
    <name type="scientific">Calothrix parietina FACHB-288</name>
    <dbReference type="NCBI Taxonomy" id="2692896"/>
    <lineage>
        <taxon>Bacteria</taxon>
        <taxon>Bacillati</taxon>
        <taxon>Cyanobacteriota</taxon>
        <taxon>Cyanophyceae</taxon>
        <taxon>Nostocales</taxon>
        <taxon>Calotrichaceae</taxon>
        <taxon>Calothrix</taxon>
    </lineage>
</organism>
<proteinExistence type="predicted"/>
<accession>A0ABR8AK48</accession>
<sequence length="102" mass="11503">MKRSSKKYFGVCIALTALTTVSIPVNAQTNDGKLYADGSSIEEFVRNVIEKNSETIQEVAEKLPPPKQGLYTPEQLLKMGSQALKDQKHKEAESHFLWQKCY</sequence>